<reference evidence="3" key="2">
    <citation type="submission" date="2012-11" db="EMBL/GenBank/DDBJ databases">
        <authorList>
            <person name="Kuo A."/>
            <person name="Curtis B.A."/>
            <person name="Tanifuji G."/>
            <person name="Burki F."/>
            <person name="Gruber A."/>
            <person name="Irimia M."/>
            <person name="Maruyama S."/>
            <person name="Arias M.C."/>
            <person name="Ball S.G."/>
            <person name="Gile G.H."/>
            <person name="Hirakawa Y."/>
            <person name="Hopkins J.F."/>
            <person name="Rensing S.A."/>
            <person name="Schmutz J."/>
            <person name="Symeonidi A."/>
            <person name="Elias M."/>
            <person name="Eveleigh R.J."/>
            <person name="Herman E.K."/>
            <person name="Klute M.J."/>
            <person name="Nakayama T."/>
            <person name="Obornik M."/>
            <person name="Reyes-Prieto A."/>
            <person name="Armbrust E.V."/>
            <person name="Aves S.J."/>
            <person name="Beiko R.G."/>
            <person name="Coutinho P."/>
            <person name="Dacks J.B."/>
            <person name="Durnford D.G."/>
            <person name="Fast N.M."/>
            <person name="Green B.R."/>
            <person name="Grisdale C."/>
            <person name="Hempe F."/>
            <person name="Henrissat B."/>
            <person name="Hoppner M.P."/>
            <person name="Ishida K.-I."/>
            <person name="Kim E."/>
            <person name="Koreny L."/>
            <person name="Kroth P.G."/>
            <person name="Liu Y."/>
            <person name="Malik S.-B."/>
            <person name="Maier U.G."/>
            <person name="McRose D."/>
            <person name="Mock T."/>
            <person name="Neilson J.A."/>
            <person name="Onodera N.T."/>
            <person name="Poole A.M."/>
            <person name="Pritham E.J."/>
            <person name="Richards T.A."/>
            <person name="Rocap G."/>
            <person name="Roy S.W."/>
            <person name="Sarai C."/>
            <person name="Schaack S."/>
            <person name="Shirato S."/>
            <person name="Slamovits C.H."/>
            <person name="Spencer D.F."/>
            <person name="Suzuki S."/>
            <person name="Worden A.Z."/>
            <person name="Zauner S."/>
            <person name="Barry K."/>
            <person name="Bell C."/>
            <person name="Bharti A.K."/>
            <person name="Crow J.A."/>
            <person name="Grimwood J."/>
            <person name="Kramer R."/>
            <person name="Lindquist E."/>
            <person name="Lucas S."/>
            <person name="Salamov A."/>
            <person name="McFadden G.I."/>
            <person name="Lane C.E."/>
            <person name="Keeling P.J."/>
            <person name="Gray M.W."/>
            <person name="Grigoriev I.V."/>
            <person name="Archibald J.M."/>
        </authorList>
    </citation>
    <scope>NUCLEOTIDE SEQUENCE</scope>
    <source>
        <strain evidence="3">CCMP2712</strain>
    </source>
</reference>
<name>L1IAW2_GUITC</name>
<proteinExistence type="predicted"/>
<protein>
    <submittedName>
        <fullName evidence="1 2">Uncharacterized protein</fullName>
    </submittedName>
</protein>
<dbReference type="RefSeq" id="XP_005820366.1">
    <property type="nucleotide sequence ID" value="XM_005820309.1"/>
</dbReference>
<reference evidence="2" key="3">
    <citation type="submission" date="2015-06" db="UniProtKB">
        <authorList>
            <consortium name="EnsemblProtists"/>
        </authorList>
    </citation>
    <scope>IDENTIFICATION</scope>
</reference>
<sequence>MAAPNLWDVFGRKKFDRMVLGKPEDEGGSEICKGIRVRMFEEYQASTHYLRKDLGRFKQQGVSGTVVRVLPGKFACEVEWENGQRGIYFMSALYAFNTEEKVKDKGGEGKLDMVAQQEQSKARMSANMANSMSFQQMRAKFKNSQ</sequence>
<reference evidence="1 3" key="1">
    <citation type="journal article" date="2012" name="Nature">
        <title>Algal genomes reveal evolutionary mosaicism and the fate of nucleomorphs.</title>
        <authorList>
            <consortium name="DOE Joint Genome Institute"/>
            <person name="Curtis B.A."/>
            <person name="Tanifuji G."/>
            <person name="Burki F."/>
            <person name="Gruber A."/>
            <person name="Irimia M."/>
            <person name="Maruyama S."/>
            <person name="Arias M.C."/>
            <person name="Ball S.G."/>
            <person name="Gile G.H."/>
            <person name="Hirakawa Y."/>
            <person name="Hopkins J.F."/>
            <person name="Kuo A."/>
            <person name="Rensing S.A."/>
            <person name="Schmutz J."/>
            <person name="Symeonidi A."/>
            <person name="Elias M."/>
            <person name="Eveleigh R.J."/>
            <person name="Herman E.K."/>
            <person name="Klute M.J."/>
            <person name="Nakayama T."/>
            <person name="Obornik M."/>
            <person name="Reyes-Prieto A."/>
            <person name="Armbrust E.V."/>
            <person name="Aves S.J."/>
            <person name="Beiko R.G."/>
            <person name="Coutinho P."/>
            <person name="Dacks J.B."/>
            <person name="Durnford D.G."/>
            <person name="Fast N.M."/>
            <person name="Green B.R."/>
            <person name="Grisdale C.J."/>
            <person name="Hempel F."/>
            <person name="Henrissat B."/>
            <person name="Hoppner M.P."/>
            <person name="Ishida K."/>
            <person name="Kim E."/>
            <person name="Koreny L."/>
            <person name="Kroth P.G."/>
            <person name="Liu Y."/>
            <person name="Malik S.B."/>
            <person name="Maier U.G."/>
            <person name="McRose D."/>
            <person name="Mock T."/>
            <person name="Neilson J.A."/>
            <person name="Onodera N.T."/>
            <person name="Poole A.M."/>
            <person name="Pritham E.J."/>
            <person name="Richards T.A."/>
            <person name="Rocap G."/>
            <person name="Roy S.W."/>
            <person name="Sarai C."/>
            <person name="Schaack S."/>
            <person name="Shirato S."/>
            <person name="Slamovits C.H."/>
            <person name="Spencer D.F."/>
            <person name="Suzuki S."/>
            <person name="Worden A.Z."/>
            <person name="Zauner S."/>
            <person name="Barry K."/>
            <person name="Bell C."/>
            <person name="Bharti A.K."/>
            <person name="Crow J.A."/>
            <person name="Grimwood J."/>
            <person name="Kramer R."/>
            <person name="Lindquist E."/>
            <person name="Lucas S."/>
            <person name="Salamov A."/>
            <person name="McFadden G.I."/>
            <person name="Lane C.E."/>
            <person name="Keeling P.J."/>
            <person name="Gray M.W."/>
            <person name="Grigoriev I.V."/>
            <person name="Archibald J.M."/>
        </authorList>
    </citation>
    <scope>NUCLEOTIDE SEQUENCE</scope>
    <source>
        <strain evidence="1 3">CCMP2712</strain>
    </source>
</reference>
<dbReference type="KEGG" id="gtt:GUITHDRAFT_166484"/>
<evidence type="ECO:0000313" key="2">
    <source>
        <dbReference type="EnsemblProtists" id="EKX33386"/>
    </source>
</evidence>
<organism evidence="1">
    <name type="scientific">Guillardia theta (strain CCMP2712)</name>
    <name type="common">Cryptophyte</name>
    <dbReference type="NCBI Taxonomy" id="905079"/>
    <lineage>
        <taxon>Eukaryota</taxon>
        <taxon>Cryptophyceae</taxon>
        <taxon>Pyrenomonadales</taxon>
        <taxon>Geminigeraceae</taxon>
        <taxon>Guillardia</taxon>
    </lineage>
</organism>
<accession>L1IAW2</accession>
<evidence type="ECO:0000313" key="3">
    <source>
        <dbReference type="Proteomes" id="UP000011087"/>
    </source>
</evidence>
<dbReference type="PaxDb" id="55529-EKX33386"/>
<keyword evidence="3" id="KW-1185">Reference proteome</keyword>
<dbReference type="EMBL" id="JH993144">
    <property type="protein sequence ID" value="EKX33386.1"/>
    <property type="molecule type" value="Genomic_DNA"/>
</dbReference>
<gene>
    <name evidence="1" type="ORF">GUITHDRAFT_166484</name>
</gene>
<dbReference type="Proteomes" id="UP000011087">
    <property type="component" value="Unassembled WGS sequence"/>
</dbReference>
<dbReference type="AlphaFoldDB" id="L1IAW2"/>
<dbReference type="GeneID" id="17290110"/>
<evidence type="ECO:0000313" key="1">
    <source>
        <dbReference type="EMBL" id="EKX33386.1"/>
    </source>
</evidence>
<dbReference type="EnsemblProtists" id="EKX33386">
    <property type="protein sequence ID" value="EKX33386"/>
    <property type="gene ID" value="GUITHDRAFT_166484"/>
</dbReference>
<dbReference type="HOGENOM" id="CLU_1790589_0_0_1"/>